<proteinExistence type="predicted"/>
<dbReference type="EMBL" id="CM037014">
    <property type="protein sequence ID" value="KAH7687089.1"/>
    <property type="molecule type" value="Genomic_DNA"/>
</dbReference>
<evidence type="ECO:0000313" key="1">
    <source>
        <dbReference type="EMBL" id="KAH7687089.1"/>
    </source>
</evidence>
<reference evidence="2" key="1">
    <citation type="journal article" date="2022" name="Nat. Commun.">
        <title>Chromosome evolution and the genetic basis of agronomically important traits in greater yam.</title>
        <authorList>
            <person name="Bredeson J.V."/>
            <person name="Lyons J.B."/>
            <person name="Oniyinde I.O."/>
            <person name="Okereke N.R."/>
            <person name="Kolade O."/>
            <person name="Nnabue I."/>
            <person name="Nwadili C.O."/>
            <person name="Hribova E."/>
            <person name="Parker M."/>
            <person name="Nwogha J."/>
            <person name="Shu S."/>
            <person name="Carlson J."/>
            <person name="Kariba R."/>
            <person name="Muthemba S."/>
            <person name="Knop K."/>
            <person name="Barton G.J."/>
            <person name="Sherwood A.V."/>
            <person name="Lopez-Montes A."/>
            <person name="Asiedu R."/>
            <person name="Jamnadass R."/>
            <person name="Muchugi A."/>
            <person name="Goodstein D."/>
            <person name="Egesi C.N."/>
            <person name="Featherston J."/>
            <person name="Asfaw A."/>
            <person name="Simpson G.G."/>
            <person name="Dolezel J."/>
            <person name="Hendre P.S."/>
            <person name="Van Deynze A."/>
            <person name="Kumar P.L."/>
            <person name="Obidiegwu J.E."/>
            <person name="Bhattacharjee R."/>
            <person name="Rokhsar D.S."/>
        </authorList>
    </citation>
    <scope>NUCLEOTIDE SEQUENCE [LARGE SCALE GENOMIC DNA]</scope>
    <source>
        <strain evidence="2">cv. TDa95/00328</strain>
    </source>
</reference>
<organism evidence="1 2">
    <name type="scientific">Dioscorea alata</name>
    <name type="common">Purple yam</name>
    <dbReference type="NCBI Taxonomy" id="55571"/>
    <lineage>
        <taxon>Eukaryota</taxon>
        <taxon>Viridiplantae</taxon>
        <taxon>Streptophyta</taxon>
        <taxon>Embryophyta</taxon>
        <taxon>Tracheophyta</taxon>
        <taxon>Spermatophyta</taxon>
        <taxon>Magnoliopsida</taxon>
        <taxon>Liliopsida</taxon>
        <taxon>Dioscoreales</taxon>
        <taxon>Dioscoreaceae</taxon>
        <taxon>Dioscorea</taxon>
    </lineage>
</organism>
<name>A0ACB7WH70_DIOAL</name>
<keyword evidence="2" id="KW-1185">Reference proteome</keyword>
<sequence length="78" mass="8896">MAMKHSSFLVLLFFFMIIINLTIFSFSCNAETDEKKLSFRMQRLPTFNFLPRGIPIPPSGPSKRHNSIGHRSTIRGAP</sequence>
<dbReference type="Proteomes" id="UP000827976">
    <property type="component" value="Chromosome 4"/>
</dbReference>
<comment type="caution">
    <text evidence="1">The sequence shown here is derived from an EMBL/GenBank/DDBJ whole genome shotgun (WGS) entry which is preliminary data.</text>
</comment>
<gene>
    <name evidence="1" type="ORF">IHE45_04G146800</name>
</gene>
<protein>
    <submittedName>
        <fullName evidence="1">Uncharacterized protein</fullName>
    </submittedName>
</protein>
<accession>A0ACB7WH70</accession>
<evidence type="ECO:0000313" key="2">
    <source>
        <dbReference type="Proteomes" id="UP000827976"/>
    </source>
</evidence>